<accession>A0A1A8GB37</accession>
<evidence type="ECO:0000256" key="1">
    <source>
        <dbReference type="ARBA" id="ARBA00023015"/>
    </source>
</evidence>
<feature type="region of interest" description="Disordered" evidence="7">
    <location>
        <begin position="337"/>
        <end position="361"/>
    </location>
</feature>
<dbReference type="PROSITE" id="PS50252">
    <property type="entry name" value="TBOX_3"/>
    <property type="match status" value="1"/>
</dbReference>
<evidence type="ECO:0000313" key="9">
    <source>
        <dbReference type="EMBL" id="SBQ68261.1"/>
    </source>
</evidence>
<evidence type="ECO:0000256" key="5">
    <source>
        <dbReference type="PROSITE-ProRule" id="PRU00201"/>
    </source>
</evidence>
<dbReference type="GO" id="GO:0045893">
    <property type="term" value="P:positive regulation of DNA-templated transcription"/>
    <property type="evidence" value="ECO:0007669"/>
    <property type="project" value="InterPro"/>
</dbReference>
<feature type="compositionally biased region" description="Basic and acidic residues" evidence="7">
    <location>
        <begin position="264"/>
        <end position="275"/>
    </location>
</feature>
<comment type="caution">
    <text evidence="5">Lacks conserved residue(s) required for the propagation of feature annotation.</text>
</comment>
<dbReference type="InterPro" id="IPR036960">
    <property type="entry name" value="T-box_sf"/>
</dbReference>
<feature type="compositionally biased region" description="Basic and acidic residues" evidence="7">
    <location>
        <begin position="494"/>
        <end position="508"/>
    </location>
</feature>
<dbReference type="GO" id="GO:0000978">
    <property type="term" value="F:RNA polymerase II cis-regulatory region sequence-specific DNA binding"/>
    <property type="evidence" value="ECO:0007669"/>
    <property type="project" value="InterPro"/>
</dbReference>
<feature type="domain" description="T-box" evidence="8">
    <location>
        <begin position="1"/>
        <end position="52"/>
    </location>
</feature>
<feature type="coiled-coil region" evidence="6">
    <location>
        <begin position="600"/>
        <end position="648"/>
    </location>
</feature>
<dbReference type="InterPro" id="IPR001699">
    <property type="entry name" value="TF_T-box"/>
</dbReference>
<feature type="region of interest" description="Disordered" evidence="7">
    <location>
        <begin position="480"/>
        <end position="534"/>
    </location>
</feature>
<keyword evidence="4 5" id="KW-0539">Nucleus</keyword>
<dbReference type="InterPro" id="IPR046360">
    <property type="entry name" value="T-box_DNA-bd"/>
</dbReference>
<dbReference type="Pfam" id="PF00907">
    <property type="entry name" value="T-box"/>
    <property type="match status" value="1"/>
</dbReference>
<keyword evidence="1" id="KW-0805">Transcription regulation</keyword>
<feature type="non-terminal residue" evidence="9">
    <location>
        <position position="744"/>
    </location>
</feature>
<dbReference type="EMBL" id="HAEC01000184">
    <property type="protein sequence ID" value="SBQ68261.1"/>
    <property type="molecule type" value="Transcribed_RNA"/>
</dbReference>
<feature type="region of interest" description="Disordered" evidence="7">
    <location>
        <begin position="255"/>
        <end position="275"/>
    </location>
</feature>
<dbReference type="PANTHER" id="PTHR11267:SF32">
    <property type="entry name" value="MAX GENE-ASSOCIATED PROTEIN"/>
    <property type="match status" value="1"/>
</dbReference>
<evidence type="ECO:0000256" key="7">
    <source>
        <dbReference type="SAM" id="MobiDB-lite"/>
    </source>
</evidence>
<dbReference type="GO" id="GO:0001708">
    <property type="term" value="P:cell fate specification"/>
    <property type="evidence" value="ECO:0007669"/>
    <property type="project" value="TreeGrafter"/>
</dbReference>
<keyword evidence="2 5" id="KW-0238">DNA-binding</keyword>
<feature type="compositionally biased region" description="Polar residues" evidence="7">
    <location>
        <begin position="341"/>
        <end position="361"/>
    </location>
</feature>
<sequence length="744" mass="82763">MDKATDIIRLNDPNVLTFSFLQTEFITVTTYQNPQFAQLKVNYNPFAKGLKEGGLNSRGLKLKANIGKDVNKDGSDSVSEQHPVKKSLKILLENHKPKCSKEGVSRFSIDHQKNSAKNNDPCSAAVPKENPNENVLSPTPSLSDLVHLFTTDVDIGMGVEFANTEPTSAPCPSPTVAEIQEASSQMLQVPVGKPCTKKKASKSTKLARLDMDQSLDDYRSKQPNLDEVEEQLFISFTSKEALRIHIADSCGDLNSQPRILPEGKQTDEEPKPSNDDCVKETIAAFQKNLLKDLDLMKYRQVIHPVLQEVGLKMTLLDPALSIDLQYLGVCLPIPPPGTDVEPQTRTLPPSQGGSSTFLSRTGKTTDVTQIKGWREKFTSSLTLPISESGPEAPTGPQLSGSTPQLGVSSSEPQKKNLSAFCSDMLDEYLENEGKLIDERAASFSQPPVETPVYKLPKISSSYVRTLDHIQTNKTTVSPASDLISGFIPPSKRPRLSETKIDRRTEKKLRCPKRNKSKPALSESSPACPTTPRSATVVVPPACLAAAAAVVASWKKKKKKKRRMKMAYVLKEADSVTQSVKRVHTLWRRNVEDTDPEPTHNPNMQKEVTEETQLVEDWEKEVLEEEHLVEDWQKEVIEETDVLEDWQKEVKKSEMKEESQCHSKYKDERQERSAKMNSDEKKNEGIALPSLKKVSPAGYLSANRKHPRGTDHLIQVNRKLYPLANIHVDGMGASHPANHLVTFLT</sequence>
<dbReference type="GO" id="GO:0005634">
    <property type="term" value="C:nucleus"/>
    <property type="evidence" value="ECO:0007669"/>
    <property type="project" value="UniProtKB-SubCell"/>
</dbReference>
<dbReference type="InterPro" id="IPR008967">
    <property type="entry name" value="p53-like_TF_DNA-bd_sf"/>
</dbReference>
<keyword evidence="3" id="KW-0804">Transcription</keyword>
<dbReference type="GO" id="GO:0000785">
    <property type="term" value="C:chromatin"/>
    <property type="evidence" value="ECO:0007669"/>
    <property type="project" value="TreeGrafter"/>
</dbReference>
<feature type="region of interest" description="Disordered" evidence="7">
    <location>
        <begin position="649"/>
        <end position="689"/>
    </location>
</feature>
<feature type="region of interest" description="Disordered" evidence="7">
    <location>
        <begin position="382"/>
        <end position="412"/>
    </location>
</feature>
<reference evidence="9" key="2">
    <citation type="submission" date="2016-06" db="EMBL/GenBank/DDBJ databases">
        <title>The genome of a short-lived fish provides insights into sex chromosome evolution and the genetic control of aging.</title>
        <authorList>
            <person name="Reichwald K."/>
            <person name="Felder M."/>
            <person name="Petzold A."/>
            <person name="Koch P."/>
            <person name="Groth M."/>
            <person name="Platzer M."/>
        </authorList>
    </citation>
    <scope>NUCLEOTIDE SEQUENCE</scope>
    <source>
        <tissue evidence="9">Brain</tissue>
    </source>
</reference>
<proteinExistence type="predicted"/>
<reference evidence="9" key="1">
    <citation type="submission" date="2016-05" db="EMBL/GenBank/DDBJ databases">
        <authorList>
            <person name="Lavstsen T."/>
            <person name="Jespersen J.S."/>
        </authorList>
    </citation>
    <scope>NUCLEOTIDE SEQUENCE</scope>
    <source>
        <tissue evidence="9">Brain</tissue>
    </source>
</reference>
<protein>
    <submittedName>
        <fullName evidence="9">MAX gene associated a</fullName>
    </submittedName>
</protein>
<feature type="compositionally biased region" description="Basic and acidic residues" evidence="7">
    <location>
        <begin position="649"/>
        <end position="683"/>
    </location>
</feature>
<organism evidence="9">
    <name type="scientific">Nothobranchius korthausae</name>
    <dbReference type="NCBI Taxonomy" id="1143690"/>
    <lineage>
        <taxon>Eukaryota</taxon>
        <taxon>Metazoa</taxon>
        <taxon>Chordata</taxon>
        <taxon>Craniata</taxon>
        <taxon>Vertebrata</taxon>
        <taxon>Euteleostomi</taxon>
        <taxon>Actinopterygii</taxon>
        <taxon>Neopterygii</taxon>
        <taxon>Teleostei</taxon>
        <taxon>Neoteleostei</taxon>
        <taxon>Acanthomorphata</taxon>
        <taxon>Ovalentaria</taxon>
        <taxon>Atherinomorphae</taxon>
        <taxon>Cyprinodontiformes</taxon>
        <taxon>Nothobranchiidae</taxon>
        <taxon>Nothobranchius</taxon>
    </lineage>
</organism>
<evidence type="ECO:0000256" key="6">
    <source>
        <dbReference type="SAM" id="Coils"/>
    </source>
</evidence>
<evidence type="ECO:0000259" key="8">
    <source>
        <dbReference type="PROSITE" id="PS50252"/>
    </source>
</evidence>
<feature type="compositionally biased region" description="Polar residues" evidence="7">
    <location>
        <begin position="521"/>
        <end position="533"/>
    </location>
</feature>
<evidence type="ECO:0000256" key="2">
    <source>
        <dbReference type="ARBA" id="ARBA00023125"/>
    </source>
</evidence>
<dbReference type="PANTHER" id="PTHR11267">
    <property type="entry name" value="T-BOX PROTEIN-RELATED"/>
    <property type="match status" value="1"/>
</dbReference>
<name>A0A1A8GB37_9TELE</name>
<gene>
    <name evidence="9" type="primary">MGAA</name>
</gene>
<evidence type="ECO:0000256" key="4">
    <source>
        <dbReference type="ARBA" id="ARBA00023242"/>
    </source>
</evidence>
<dbReference type="SUPFAM" id="SSF49417">
    <property type="entry name" value="p53-like transcription factors"/>
    <property type="match status" value="1"/>
</dbReference>
<dbReference type="Gene3D" id="2.60.40.820">
    <property type="entry name" value="Transcription factor, T-box"/>
    <property type="match status" value="1"/>
</dbReference>
<comment type="subcellular location">
    <subcellularLocation>
        <location evidence="5">Nucleus</location>
    </subcellularLocation>
</comment>
<dbReference type="AlphaFoldDB" id="A0A1A8GB37"/>
<feature type="compositionally biased region" description="Polar residues" evidence="7">
    <location>
        <begin position="396"/>
        <end position="411"/>
    </location>
</feature>
<evidence type="ECO:0000256" key="3">
    <source>
        <dbReference type="ARBA" id="ARBA00023163"/>
    </source>
</evidence>
<keyword evidence="6" id="KW-0175">Coiled coil</keyword>
<dbReference type="GO" id="GO:0000981">
    <property type="term" value="F:DNA-binding transcription factor activity, RNA polymerase II-specific"/>
    <property type="evidence" value="ECO:0007669"/>
    <property type="project" value="TreeGrafter"/>
</dbReference>